<accession>A0A917NX90</accession>
<name>A0A917NX90_9ACTN</name>
<gene>
    <name evidence="1" type="ORF">GCM10012282_33610</name>
</gene>
<dbReference type="AlphaFoldDB" id="A0A917NX90"/>
<protein>
    <submittedName>
        <fullName evidence="1">Uncharacterized protein</fullName>
    </submittedName>
</protein>
<evidence type="ECO:0000313" key="1">
    <source>
        <dbReference type="EMBL" id="GGJ34174.1"/>
    </source>
</evidence>
<evidence type="ECO:0000313" key="2">
    <source>
        <dbReference type="Proteomes" id="UP000625682"/>
    </source>
</evidence>
<sequence length="68" mass="7989">MASQRLVFWNWTDFKPDKTGYINAWNLDYDSLIGEWPEMAQVIGHGRIISHHAMPHERGVLLTFIVDY</sequence>
<organism evidence="1 2">
    <name type="scientific">Streptomyces lacrimifluminis</name>
    <dbReference type="NCBI Taxonomy" id="1500077"/>
    <lineage>
        <taxon>Bacteria</taxon>
        <taxon>Bacillati</taxon>
        <taxon>Actinomycetota</taxon>
        <taxon>Actinomycetes</taxon>
        <taxon>Kitasatosporales</taxon>
        <taxon>Streptomycetaceae</taxon>
        <taxon>Streptomyces</taxon>
    </lineage>
</organism>
<comment type="caution">
    <text evidence="1">The sequence shown here is derived from an EMBL/GenBank/DDBJ whole genome shotgun (WGS) entry which is preliminary data.</text>
</comment>
<reference evidence="1" key="2">
    <citation type="submission" date="2020-09" db="EMBL/GenBank/DDBJ databases">
        <authorList>
            <person name="Sun Q."/>
            <person name="Zhou Y."/>
        </authorList>
    </citation>
    <scope>NUCLEOTIDE SEQUENCE</scope>
    <source>
        <strain evidence="1">CGMCC 4.7272</strain>
    </source>
</reference>
<keyword evidence="2" id="KW-1185">Reference proteome</keyword>
<reference evidence="1" key="1">
    <citation type="journal article" date="2014" name="Int. J. Syst. Evol. Microbiol.">
        <title>Complete genome sequence of Corynebacterium casei LMG S-19264T (=DSM 44701T), isolated from a smear-ripened cheese.</title>
        <authorList>
            <consortium name="US DOE Joint Genome Institute (JGI-PGF)"/>
            <person name="Walter F."/>
            <person name="Albersmeier A."/>
            <person name="Kalinowski J."/>
            <person name="Ruckert C."/>
        </authorList>
    </citation>
    <scope>NUCLEOTIDE SEQUENCE</scope>
    <source>
        <strain evidence="1">CGMCC 4.7272</strain>
    </source>
</reference>
<dbReference type="Proteomes" id="UP000625682">
    <property type="component" value="Unassembled WGS sequence"/>
</dbReference>
<proteinExistence type="predicted"/>
<dbReference type="EMBL" id="BMMU01000009">
    <property type="protein sequence ID" value="GGJ34174.1"/>
    <property type="molecule type" value="Genomic_DNA"/>
</dbReference>
<dbReference type="RefSeq" id="WP_189148140.1">
    <property type="nucleotide sequence ID" value="NZ_BAABER010000020.1"/>
</dbReference>